<evidence type="ECO:0000259" key="3">
    <source>
        <dbReference type="PROSITE" id="PS51192"/>
    </source>
</evidence>
<dbReference type="PROSITE" id="PS51194">
    <property type="entry name" value="HELICASE_CTER"/>
    <property type="match status" value="1"/>
</dbReference>
<protein>
    <submittedName>
        <fullName evidence="5">Helicase</fullName>
    </submittedName>
</protein>
<sequence>MEIDNRSIRLGDELKKEIKPGSKVKVAAATFSMFAFQQLKEELETIDELKFIFTNPTFVTDETRVGYREYTIPKKEREQSIFGGRYELKLMNELTQKAIARECAEWIREKARFKSINIETDEMPNGMRIETGDDIIAVDRLKNLNRKELGYDSSLFKTTRNIYHAPLSLSYLDEFDSFWQNDEYFRDVTEEFLETLNLAHKEHSPEFLYYVLLFNLFSEFLEDINDDYTPNEHVGYKNTKLWNILYDFQQDAVKSIISKLEKYNGCILADSVGLGKTYTALAVMTYYAYRGKRILVLCPKKLENNWNMYRHDYVNNPIYDRHLIYDVLYHTDLSRDKGTSNGIDLALNKWENYDLVVIDESHNFRNGGSSESYQSRGRENRYSRLMNRIIKSGVPTKVLMLSATPVNNRFNDLKNQIALAYEGDVEQIDEKLDTQSSINDIFRNAQLAYNKWADLPAEERTTDKLLSTLDFDFFKVLDSVTIARSRKHIREFYDRKAIGDFPERLKPRNFEPDLTVSDLDVTYKKLYQLLDQLQLTIYQPSLHIYPSKREKYEMALAGNKTNLTQLGRESGMKKLMMINLLKRLESSVAAFRYTLIDVVKSYVDETLEAISKYEQTGLDALSGVTVLNEDDFDIEDSNLDVFIGKKNRIALKDMDYSSWKLELEKDQAILLELEELINQITPAEDKKLQTLYRLIDEKMTHPINEGNKKLIIFSAFATTTNYLYKHISKYVLDKYGLHTAQISGTKGFETTLETKHRDLNSLLTYFSPQSKDRNLLFPDDQREIEVLIATDVISEGQNLQDADMMVNYDIHWNPVRIIQRFGRVDRIGSKNKFIQLVNFWPNIELDEYIDLKSRVESRMKISVLTSTADDNVLSSEEIEDNNYRKKQLERLRNEVVDLEEMSEGISIMDLGLEDYRIDLLKYLESHPELEKVPKGLQAILSVENKEAEGAIFVLKNKDELRGKNQKNQLHPYYILYVNSAGDLVVSPEESKKILDLLGSLCRGKTQPLQSLVNQYNHQTKDGKEMSGYSKLLQQAIEQLKEQDQLSTMDALFNFGTVNLMNSSIEGMDDFELICFFALLKGGSYDTVS</sequence>
<dbReference type="Gene3D" id="3.40.50.10810">
    <property type="entry name" value="Tandem AAA-ATPase domain"/>
    <property type="match status" value="1"/>
</dbReference>
<accession>A0A1X1HH47</accession>
<organism evidence="5 6">
    <name type="scientific">Streptococcus oralis subsp. oralis</name>
    <dbReference type="NCBI Taxonomy" id="1891914"/>
    <lineage>
        <taxon>Bacteria</taxon>
        <taxon>Bacillati</taxon>
        <taxon>Bacillota</taxon>
        <taxon>Bacilli</taxon>
        <taxon>Lactobacillales</taxon>
        <taxon>Streptococcaceae</taxon>
        <taxon>Streptococcus</taxon>
    </lineage>
</organism>
<evidence type="ECO:0000313" key="5">
    <source>
        <dbReference type="EMBL" id="ORO60296.1"/>
    </source>
</evidence>
<dbReference type="SMART" id="SM00487">
    <property type="entry name" value="DEXDc"/>
    <property type="match status" value="1"/>
</dbReference>
<keyword evidence="5" id="KW-0547">Nucleotide-binding</keyword>
<dbReference type="Pfam" id="PF00271">
    <property type="entry name" value="Helicase_C"/>
    <property type="match status" value="1"/>
</dbReference>
<dbReference type="PANTHER" id="PTHR45766:SF6">
    <property type="entry name" value="SWI_SNF-RELATED MATRIX-ASSOCIATED ACTIN-DEPENDENT REGULATOR OF CHROMATIN SUBFAMILY A-LIKE PROTEIN 1"/>
    <property type="match status" value="1"/>
</dbReference>
<dbReference type="EMBL" id="NCUN01000011">
    <property type="protein sequence ID" value="ORO60296.1"/>
    <property type="molecule type" value="Genomic_DNA"/>
</dbReference>
<evidence type="ECO:0000259" key="4">
    <source>
        <dbReference type="PROSITE" id="PS51194"/>
    </source>
</evidence>
<dbReference type="PROSITE" id="PS51192">
    <property type="entry name" value="HELICASE_ATP_BIND_1"/>
    <property type="match status" value="1"/>
</dbReference>
<name>A0A1X1HH47_STROR</name>
<feature type="domain" description="Helicase C-terminal" evidence="4">
    <location>
        <begin position="687"/>
        <end position="879"/>
    </location>
</feature>
<dbReference type="InterPro" id="IPR038718">
    <property type="entry name" value="SNF2-like_sf"/>
</dbReference>
<dbReference type="Pfam" id="PF00176">
    <property type="entry name" value="SNF2-rel_dom"/>
    <property type="match status" value="1"/>
</dbReference>
<dbReference type="GO" id="GO:0005524">
    <property type="term" value="F:ATP binding"/>
    <property type="evidence" value="ECO:0007669"/>
    <property type="project" value="InterPro"/>
</dbReference>
<dbReference type="InterPro" id="IPR049730">
    <property type="entry name" value="SNF2/RAD54-like_C"/>
</dbReference>
<dbReference type="AlphaFoldDB" id="A0A1X1HH47"/>
<dbReference type="SUPFAM" id="SSF52540">
    <property type="entry name" value="P-loop containing nucleoside triphosphate hydrolases"/>
    <property type="match status" value="2"/>
</dbReference>
<feature type="domain" description="Helicase ATP-binding" evidence="3">
    <location>
        <begin position="257"/>
        <end position="423"/>
    </location>
</feature>
<dbReference type="PANTHER" id="PTHR45766">
    <property type="entry name" value="DNA ANNEALING HELICASE AND ENDONUCLEASE ZRANB3 FAMILY MEMBER"/>
    <property type="match status" value="1"/>
</dbReference>
<comment type="caution">
    <text evidence="5">The sequence shown here is derived from an EMBL/GenBank/DDBJ whole genome shotgun (WGS) entry which is preliminary data.</text>
</comment>
<dbReference type="CDD" id="cd10311">
    <property type="entry name" value="PLDc_N_DEXD_c"/>
    <property type="match status" value="1"/>
</dbReference>
<dbReference type="Proteomes" id="UP000193350">
    <property type="component" value="Unassembled WGS sequence"/>
</dbReference>
<dbReference type="RefSeq" id="WP_049477921.1">
    <property type="nucleotide sequence ID" value="NZ_NCUN01000011.1"/>
</dbReference>
<dbReference type="GO" id="GO:0016787">
    <property type="term" value="F:hydrolase activity"/>
    <property type="evidence" value="ECO:0007669"/>
    <property type="project" value="UniProtKB-KW"/>
</dbReference>
<dbReference type="InterPro" id="IPR001650">
    <property type="entry name" value="Helicase_C-like"/>
</dbReference>
<keyword evidence="5" id="KW-0347">Helicase</keyword>
<evidence type="ECO:0000313" key="6">
    <source>
        <dbReference type="Proteomes" id="UP000193350"/>
    </source>
</evidence>
<gene>
    <name evidence="5" type="ORF">B7718_06445</name>
</gene>
<reference evidence="5 6" key="1">
    <citation type="journal article" date="2016" name="Eur. J. Clin. Microbiol. Infect. Dis.">
        <title>Whole genome sequencing as a tool for phylogenetic analysis of clinical strains of Mitis group streptococci.</title>
        <authorList>
            <person name="Rasmussen L.H."/>
            <person name="Dargis R."/>
            <person name="Hojholt K."/>
            <person name="Christensen J.J."/>
            <person name="Skovgaard O."/>
            <person name="Justesen U.S."/>
            <person name="Rosenvinge F.S."/>
            <person name="Moser C."/>
            <person name="Lukjancenko O."/>
            <person name="Rasmussen S."/>
            <person name="Nielsen X.C."/>
        </authorList>
    </citation>
    <scope>NUCLEOTIDE SEQUENCE [LARGE SCALE GENOMIC DNA]</scope>
    <source>
        <strain evidence="5 6">RH_1735_08</strain>
    </source>
</reference>
<evidence type="ECO:0000256" key="2">
    <source>
        <dbReference type="SAM" id="Coils"/>
    </source>
</evidence>
<proteinExistence type="predicted"/>
<keyword evidence="2" id="KW-0175">Coiled coil</keyword>
<keyword evidence="5" id="KW-0067">ATP-binding</keyword>
<dbReference type="InterPro" id="IPR014001">
    <property type="entry name" value="Helicase_ATP-bd"/>
</dbReference>
<dbReference type="GO" id="GO:0006281">
    <property type="term" value="P:DNA repair"/>
    <property type="evidence" value="ECO:0007669"/>
    <property type="project" value="TreeGrafter"/>
</dbReference>
<dbReference type="Gene3D" id="3.40.50.300">
    <property type="entry name" value="P-loop containing nucleotide triphosphate hydrolases"/>
    <property type="match status" value="1"/>
</dbReference>
<dbReference type="CDD" id="cd18793">
    <property type="entry name" value="SF2_C_SNF"/>
    <property type="match status" value="1"/>
</dbReference>
<dbReference type="InterPro" id="IPR000330">
    <property type="entry name" value="SNF2_N"/>
</dbReference>
<dbReference type="GO" id="GO:0004386">
    <property type="term" value="F:helicase activity"/>
    <property type="evidence" value="ECO:0007669"/>
    <property type="project" value="UniProtKB-KW"/>
</dbReference>
<dbReference type="GO" id="GO:0031297">
    <property type="term" value="P:replication fork processing"/>
    <property type="evidence" value="ECO:0007669"/>
    <property type="project" value="TreeGrafter"/>
</dbReference>
<feature type="coiled-coil region" evidence="2">
    <location>
        <begin position="881"/>
        <end position="908"/>
    </location>
</feature>
<dbReference type="InterPro" id="IPR027417">
    <property type="entry name" value="P-loop_NTPase"/>
</dbReference>
<dbReference type="SMART" id="SM00490">
    <property type="entry name" value="HELICc"/>
    <property type="match status" value="1"/>
</dbReference>
<evidence type="ECO:0000256" key="1">
    <source>
        <dbReference type="ARBA" id="ARBA00022801"/>
    </source>
</evidence>
<keyword evidence="1" id="KW-0378">Hydrolase</keyword>